<proteinExistence type="predicted"/>
<comment type="caution">
    <text evidence="1">The sequence shown here is derived from an EMBL/GenBank/DDBJ whole genome shotgun (WGS) entry which is preliminary data.</text>
</comment>
<evidence type="ECO:0000313" key="1">
    <source>
        <dbReference type="EMBL" id="KAF2623605.1"/>
    </source>
</evidence>
<keyword evidence="2" id="KW-1185">Reference proteome</keyword>
<dbReference type="EMBL" id="MU006736">
    <property type="protein sequence ID" value="KAF2623605.1"/>
    <property type="molecule type" value="Genomic_DNA"/>
</dbReference>
<accession>A0ACB6RQD2</accession>
<sequence length="461" mass="51559">MAEIFGAVVGGVALSTQLTQCGKKIRKAIKKIKSSRRDISELADDTVIFAGLCEGFLRACADGREAHIGRSSSIGSLNIWIKKTLAGLHELLRKVEALKHDPRYRSWQDTLIAYLEWFFSTSSVKHLRANMAVARESINGFSNLMCIQKLNEELRMLRIALTRPMSRAEIERNLRLEIEEKIDLVKQAIKIKNSVHRTRTRQLRAATRNITQNQPKGHSIDFVSAPTELLRFTTSLDTFAEEVLSSRQSSRRTNSSRASDYISTISEPSTSTPQRPSMPATTSGINIETSSSISTVSTNSNQTPILDPSSISSAPAIYDDTPEPRSSHKSANKPIYSSGGTVERFDMRAREYINDPDGTILSPPKVKPHYASTSIRKETQIGRHTITLDATEFTMNTHSLRVDNYEVGLKFFQTLKEHQDKLDRLDQVLGKGDEYWYGIPDWVITPTGVTMQATALGIRDV</sequence>
<evidence type="ECO:0000313" key="2">
    <source>
        <dbReference type="Proteomes" id="UP000799754"/>
    </source>
</evidence>
<reference evidence="1" key="1">
    <citation type="journal article" date="2020" name="Stud. Mycol.">
        <title>101 Dothideomycetes genomes: a test case for predicting lifestyles and emergence of pathogens.</title>
        <authorList>
            <person name="Haridas S."/>
            <person name="Albert R."/>
            <person name="Binder M."/>
            <person name="Bloem J."/>
            <person name="Labutti K."/>
            <person name="Salamov A."/>
            <person name="Andreopoulos B."/>
            <person name="Baker S."/>
            <person name="Barry K."/>
            <person name="Bills G."/>
            <person name="Bluhm B."/>
            <person name="Cannon C."/>
            <person name="Castanera R."/>
            <person name="Culley D."/>
            <person name="Daum C."/>
            <person name="Ezra D."/>
            <person name="Gonzalez J."/>
            <person name="Henrissat B."/>
            <person name="Kuo A."/>
            <person name="Liang C."/>
            <person name="Lipzen A."/>
            <person name="Lutzoni F."/>
            <person name="Magnuson J."/>
            <person name="Mondo S."/>
            <person name="Nolan M."/>
            <person name="Ohm R."/>
            <person name="Pangilinan J."/>
            <person name="Park H.-J."/>
            <person name="Ramirez L."/>
            <person name="Alfaro M."/>
            <person name="Sun H."/>
            <person name="Tritt A."/>
            <person name="Yoshinaga Y."/>
            <person name="Zwiers L.-H."/>
            <person name="Turgeon B."/>
            <person name="Goodwin S."/>
            <person name="Spatafora J."/>
            <person name="Crous P."/>
            <person name="Grigoriev I."/>
        </authorList>
    </citation>
    <scope>NUCLEOTIDE SEQUENCE</scope>
    <source>
        <strain evidence="1">CBS 525.71</strain>
    </source>
</reference>
<organism evidence="1 2">
    <name type="scientific">Macroventuria anomochaeta</name>
    <dbReference type="NCBI Taxonomy" id="301207"/>
    <lineage>
        <taxon>Eukaryota</taxon>
        <taxon>Fungi</taxon>
        <taxon>Dikarya</taxon>
        <taxon>Ascomycota</taxon>
        <taxon>Pezizomycotina</taxon>
        <taxon>Dothideomycetes</taxon>
        <taxon>Pleosporomycetidae</taxon>
        <taxon>Pleosporales</taxon>
        <taxon>Pleosporineae</taxon>
        <taxon>Didymellaceae</taxon>
        <taxon>Macroventuria</taxon>
    </lineage>
</organism>
<gene>
    <name evidence="1" type="ORF">BU25DRAFT_177347</name>
</gene>
<name>A0ACB6RQD2_9PLEO</name>
<dbReference type="Proteomes" id="UP000799754">
    <property type="component" value="Unassembled WGS sequence"/>
</dbReference>
<protein>
    <submittedName>
        <fullName evidence="1">Uncharacterized protein</fullName>
    </submittedName>
</protein>